<sequence>MTVQKFVRENQYDGIIKVHYSDSQLKSMRKYSNGKKYGKHEGWWPNGNKRYTYYFKEDQSVGQHFQWHSNGQLFSLKNFKNGLESGEQKAWDQNGNLMYKYIYHDGRKYGIQGSVVCNGMNELAEQN</sequence>
<dbReference type="Gene3D" id="3.90.930.1">
    <property type="match status" value="1"/>
</dbReference>
<accession>A0A381R492</accession>
<proteinExistence type="predicted"/>
<dbReference type="EMBL" id="UINC01001646">
    <property type="protein sequence ID" value="SUZ85668.1"/>
    <property type="molecule type" value="Genomic_DNA"/>
</dbReference>
<name>A0A381R492_9ZZZZ</name>
<organism evidence="1">
    <name type="scientific">marine metagenome</name>
    <dbReference type="NCBI Taxonomy" id="408172"/>
    <lineage>
        <taxon>unclassified sequences</taxon>
        <taxon>metagenomes</taxon>
        <taxon>ecological metagenomes</taxon>
    </lineage>
</organism>
<dbReference type="SUPFAM" id="SSF82185">
    <property type="entry name" value="Histone H3 K4-specific methyltransferase SET7/9 N-terminal domain"/>
    <property type="match status" value="1"/>
</dbReference>
<dbReference type="AlphaFoldDB" id="A0A381R492"/>
<dbReference type="Pfam" id="PF07661">
    <property type="entry name" value="MORN_2"/>
    <property type="match status" value="2"/>
</dbReference>
<gene>
    <name evidence="1" type="ORF">METZ01_LOCUS38522</name>
</gene>
<protein>
    <recommendedName>
        <fullName evidence="2">Toxin-antitoxin system YwqK family antitoxin</fullName>
    </recommendedName>
</protein>
<reference evidence="1" key="1">
    <citation type="submission" date="2018-05" db="EMBL/GenBank/DDBJ databases">
        <authorList>
            <person name="Lanie J.A."/>
            <person name="Ng W.-L."/>
            <person name="Kazmierczak K.M."/>
            <person name="Andrzejewski T.M."/>
            <person name="Davidsen T.M."/>
            <person name="Wayne K.J."/>
            <person name="Tettelin H."/>
            <person name="Glass J.I."/>
            <person name="Rusch D."/>
            <person name="Podicherti R."/>
            <person name="Tsui H.-C.T."/>
            <person name="Winkler M.E."/>
        </authorList>
    </citation>
    <scope>NUCLEOTIDE SEQUENCE</scope>
</reference>
<evidence type="ECO:0000313" key="1">
    <source>
        <dbReference type="EMBL" id="SUZ85668.1"/>
    </source>
</evidence>
<evidence type="ECO:0008006" key="2">
    <source>
        <dbReference type="Google" id="ProtNLM"/>
    </source>
</evidence>
<dbReference type="InterPro" id="IPR011652">
    <property type="entry name" value="MORN_2"/>
</dbReference>